<organism evidence="2 3">
    <name type="scientific">Fusarium solani</name>
    <name type="common">Filamentous fungus</name>
    <dbReference type="NCBI Taxonomy" id="169388"/>
    <lineage>
        <taxon>Eukaryota</taxon>
        <taxon>Fungi</taxon>
        <taxon>Dikarya</taxon>
        <taxon>Ascomycota</taxon>
        <taxon>Pezizomycotina</taxon>
        <taxon>Sordariomycetes</taxon>
        <taxon>Hypocreomycetidae</taxon>
        <taxon>Hypocreales</taxon>
        <taxon>Nectriaceae</taxon>
        <taxon>Fusarium</taxon>
        <taxon>Fusarium solani species complex</taxon>
    </lineage>
</organism>
<dbReference type="PANTHER" id="PTHR33112">
    <property type="entry name" value="DOMAIN PROTEIN, PUTATIVE-RELATED"/>
    <property type="match status" value="1"/>
</dbReference>
<name>A0A9P9HAK7_FUSSL</name>
<gene>
    <name evidence="2" type="ORF">B0J15DRAFT_424741</name>
</gene>
<dbReference type="EMBL" id="JAGTJS010000011">
    <property type="protein sequence ID" value="KAH7253059.1"/>
    <property type="molecule type" value="Genomic_DNA"/>
</dbReference>
<dbReference type="InterPro" id="IPR010730">
    <property type="entry name" value="HET"/>
</dbReference>
<keyword evidence="3" id="KW-1185">Reference proteome</keyword>
<evidence type="ECO:0000313" key="3">
    <source>
        <dbReference type="Proteomes" id="UP000736672"/>
    </source>
</evidence>
<proteinExistence type="predicted"/>
<dbReference type="PANTHER" id="PTHR33112:SF8">
    <property type="entry name" value="HETEROKARYON INCOMPATIBILITY DOMAIN-CONTAINING PROTEIN"/>
    <property type="match status" value="1"/>
</dbReference>
<dbReference type="Pfam" id="PF06985">
    <property type="entry name" value="HET"/>
    <property type="match status" value="1"/>
</dbReference>
<reference evidence="2" key="1">
    <citation type="journal article" date="2021" name="Nat. Commun.">
        <title>Genetic determinants of endophytism in the Arabidopsis root mycobiome.</title>
        <authorList>
            <person name="Mesny F."/>
            <person name="Miyauchi S."/>
            <person name="Thiergart T."/>
            <person name="Pickel B."/>
            <person name="Atanasova L."/>
            <person name="Karlsson M."/>
            <person name="Huettel B."/>
            <person name="Barry K.W."/>
            <person name="Haridas S."/>
            <person name="Chen C."/>
            <person name="Bauer D."/>
            <person name="Andreopoulos W."/>
            <person name="Pangilinan J."/>
            <person name="LaButti K."/>
            <person name="Riley R."/>
            <person name="Lipzen A."/>
            <person name="Clum A."/>
            <person name="Drula E."/>
            <person name="Henrissat B."/>
            <person name="Kohler A."/>
            <person name="Grigoriev I.V."/>
            <person name="Martin F.M."/>
            <person name="Hacquard S."/>
        </authorList>
    </citation>
    <scope>NUCLEOTIDE SEQUENCE</scope>
    <source>
        <strain evidence="2">FSSC 5 MPI-SDFR-AT-0091</strain>
    </source>
</reference>
<dbReference type="AlphaFoldDB" id="A0A9P9HAK7"/>
<feature type="domain" description="Heterokaryon incompatibility" evidence="1">
    <location>
        <begin position="228"/>
        <end position="385"/>
    </location>
</feature>
<protein>
    <submittedName>
        <fullName evidence="2">Heterokaryon incompatibility protein-domain-containing protein</fullName>
    </submittedName>
</protein>
<comment type="caution">
    <text evidence="2">The sequence shown here is derived from an EMBL/GenBank/DDBJ whole genome shotgun (WGS) entry which is preliminary data.</text>
</comment>
<sequence length="710" mass="81031">MDLAEGKLCDTCIAALNGETKIQEWKDYFGEIGNFPFDNYHHKTYRDFMASKDDGCFICTWLWNKLLLPPETKDGATGQSAILDGFQIYCRIYKPTVRFHVVCPWAADIELEVSMNEKRGFPSRSASGRPGSPAPPAWTKLDDQPWSFLDDNIGSGQSLQKIKDWISSCAMNHKYCLPLEGTYFPTRVIDVDQAGVGFVHLRNRDEAKAQHDGDNGEPPRQRGVYPTYWTLSHRWGDPKLIPQLLQTTEYQFRNGIPIDDLSPTFRDAALLVHRLGYRYIWIDSLCIFQDSLIEWQREAKAMVNVYRHSLCNISAIAASSDPGRSRLFVKRRLQPRLLFPFKASSNLLERSGKVIDAPWIFWNDSLWADEIEGAALSTRGWVVQERFLAPRVLHFTENQIYWECLESKCCEVDPTGELLVVAQATGSRETVPTVYKKARLELAKRAELSERLRTPRFTEDMGSYFHSQWGDVVSLYANCALTKESDRLIAMSGIAKTFQEANNDKYLAGLWKRMIHVDLTWTTNASDGAEVQRSESYAPTWSWASVVGGHKRLSMLHEKYSRLPEHLIKLLDERIVTEPPGGDPTGLLRSAELDIKCMLYYYRWITESSKFAVYTDAARTQCYFEQEKKAQDLRLDTTDLVRKFAESDKMEGVCVPLCGAYQGYGGGTNVYLMLEHDSGTRFRRIGVFRAGEIGKWISEWSGEGTRITLV</sequence>
<accession>A0A9P9HAK7</accession>
<dbReference type="OrthoDB" id="5362512at2759"/>
<evidence type="ECO:0000313" key="2">
    <source>
        <dbReference type="EMBL" id="KAH7253059.1"/>
    </source>
</evidence>
<evidence type="ECO:0000259" key="1">
    <source>
        <dbReference type="Pfam" id="PF06985"/>
    </source>
</evidence>
<dbReference type="Proteomes" id="UP000736672">
    <property type="component" value="Unassembled WGS sequence"/>
</dbReference>